<evidence type="ECO:0000256" key="6">
    <source>
        <dbReference type="ARBA" id="ARBA00022679"/>
    </source>
</evidence>
<keyword evidence="8" id="KW-0479">Metal-binding</keyword>
<dbReference type="PROSITE" id="PS50865">
    <property type="entry name" value="ZF_MYND_2"/>
    <property type="match status" value="1"/>
</dbReference>
<evidence type="ECO:0000256" key="4">
    <source>
        <dbReference type="ARBA" id="ARBA00022528"/>
    </source>
</evidence>
<dbReference type="PANTHER" id="PTHR32523">
    <property type="entry name" value="PHYTOL KINASE 1, CHLOROPLASTIC"/>
    <property type="match status" value="1"/>
</dbReference>
<comment type="caution">
    <text evidence="21">The sequence shown here is derived from an EMBL/GenBank/DDBJ whole genome shotgun (WGS) entry which is preliminary data.</text>
</comment>
<keyword evidence="22" id="KW-1185">Reference proteome</keyword>
<evidence type="ECO:0000256" key="12">
    <source>
        <dbReference type="ARBA" id="ARBA00022946"/>
    </source>
</evidence>
<dbReference type="Proteomes" id="UP000298030">
    <property type="component" value="Unassembled WGS sequence"/>
</dbReference>
<keyword evidence="4" id="KW-0150">Chloroplast</keyword>
<gene>
    <name evidence="21" type="ORF">FA13DRAFT_1809193</name>
</gene>
<evidence type="ECO:0000256" key="14">
    <source>
        <dbReference type="ARBA" id="ARBA00023136"/>
    </source>
</evidence>
<dbReference type="GO" id="GO:0016020">
    <property type="term" value="C:membrane"/>
    <property type="evidence" value="ECO:0007669"/>
    <property type="project" value="UniProtKB-SubCell"/>
</dbReference>
<evidence type="ECO:0000256" key="15">
    <source>
        <dbReference type="ARBA" id="ARBA00024015"/>
    </source>
</evidence>
<keyword evidence="5" id="KW-0934">Plastid</keyword>
<dbReference type="Pfam" id="PF01753">
    <property type="entry name" value="zf-MYND"/>
    <property type="match status" value="1"/>
</dbReference>
<evidence type="ECO:0000256" key="19">
    <source>
        <dbReference type="SAM" id="MobiDB-lite"/>
    </source>
</evidence>
<comment type="catalytic activity">
    <reaction evidence="17">
        <text>phytol + CTP = phytyl phosphate + CDP + H(+)</text>
        <dbReference type="Rhea" id="RHEA:38055"/>
        <dbReference type="ChEBI" id="CHEBI:15378"/>
        <dbReference type="ChEBI" id="CHEBI:17327"/>
        <dbReference type="ChEBI" id="CHEBI:37563"/>
        <dbReference type="ChEBI" id="CHEBI:58069"/>
        <dbReference type="ChEBI" id="CHEBI:75483"/>
        <dbReference type="EC" id="2.7.1.182"/>
    </reaction>
</comment>
<evidence type="ECO:0000313" key="21">
    <source>
        <dbReference type="EMBL" id="TEB37790.1"/>
    </source>
</evidence>
<keyword evidence="7" id="KW-0812">Transmembrane</keyword>
<comment type="subcellular location">
    <subcellularLocation>
        <location evidence="1">Membrane</location>
        <topology evidence="1">Multi-pass membrane protein</topology>
    </subcellularLocation>
    <subcellularLocation>
        <location evidence="2">Plastid</location>
        <location evidence="2">Chloroplast</location>
    </subcellularLocation>
</comment>
<keyword evidence="14" id="KW-0472">Membrane</keyword>
<dbReference type="SUPFAM" id="SSF144232">
    <property type="entry name" value="HIT/MYND zinc finger-like"/>
    <property type="match status" value="1"/>
</dbReference>
<accession>A0A4Y7TUC6</accession>
<dbReference type="STRING" id="71717.A0A4Y7TUC6"/>
<evidence type="ECO:0000256" key="11">
    <source>
        <dbReference type="ARBA" id="ARBA00022833"/>
    </source>
</evidence>
<reference evidence="21 22" key="1">
    <citation type="journal article" date="2019" name="Nat. Ecol. Evol.">
        <title>Megaphylogeny resolves global patterns of mushroom evolution.</title>
        <authorList>
            <person name="Varga T."/>
            <person name="Krizsan K."/>
            <person name="Foldi C."/>
            <person name="Dima B."/>
            <person name="Sanchez-Garcia M."/>
            <person name="Sanchez-Ramirez S."/>
            <person name="Szollosi G.J."/>
            <person name="Szarkandi J.G."/>
            <person name="Papp V."/>
            <person name="Albert L."/>
            <person name="Andreopoulos W."/>
            <person name="Angelini C."/>
            <person name="Antonin V."/>
            <person name="Barry K.W."/>
            <person name="Bougher N.L."/>
            <person name="Buchanan P."/>
            <person name="Buyck B."/>
            <person name="Bense V."/>
            <person name="Catcheside P."/>
            <person name="Chovatia M."/>
            <person name="Cooper J."/>
            <person name="Damon W."/>
            <person name="Desjardin D."/>
            <person name="Finy P."/>
            <person name="Geml J."/>
            <person name="Haridas S."/>
            <person name="Hughes K."/>
            <person name="Justo A."/>
            <person name="Karasinski D."/>
            <person name="Kautmanova I."/>
            <person name="Kiss B."/>
            <person name="Kocsube S."/>
            <person name="Kotiranta H."/>
            <person name="LaButti K.M."/>
            <person name="Lechner B.E."/>
            <person name="Liimatainen K."/>
            <person name="Lipzen A."/>
            <person name="Lukacs Z."/>
            <person name="Mihaltcheva S."/>
            <person name="Morgado L.N."/>
            <person name="Niskanen T."/>
            <person name="Noordeloos M.E."/>
            <person name="Ohm R.A."/>
            <person name="Ortiz-Santana B."/>
            <person name="Ovrebo C."/>
            <person name="Racz N."/>
            <person name="Riley R."/>
            <person name="Savchenko A."/>
            <person name="Shiryaev A."/>
            <person name="Soop K."/>
            <person name="Spirin V."/>
            <person name="Szebenyi C."/>
            <person name="Tomsovsky M."/>
            <person name="Tulloss R.E."/>
            <person name="Uehling J."/>
            <person name="Grigoriev I.V."/>
            <person name="Vagvolgyi C."/>
            <person name="Papp T."/>
            <person name="Martin F.M."/>
            <person name="Miettinen O."/>
            <person name="Hibbett D.S."/>
            <person name="Nagy L.G."/>
        </authorList>
    </citation>
    <scope>NUCLEOTIDE SEQUENCE [LARGE SCALE GENOMIC DNA]</scope>
    <source>
        <strain evidence="21 22">FP101781</strain>
    </source>
</reference>
<keyword evidence="9 18" id="KW-0863">Zinc-finger</keyword>
<dbReference type="PANTHER" id="PTHR32523:SF8">
    <property type="entry name" value="DOLICHOL KINASE"/>
    <property type="match status" value="1"/>
</dbReference>
<protein>
    <recommendedName>
        <fullName evidence="16">phytol kinase</fullName>
        <ecNumber evidence="16">2.7.1.182</ecNumber>
    </recommendedName>
</protein>
<evidence type="ECO:0000256" key="10">
    <source>
        <dbReference type="ARBA" id="ARBA00022777"/>
    </source>
</evidence>
<evidence type="ECO:0000256" key="7">
    <source>
        <dbReference type="ARBA" id="ARBA00022692"/>
    </source>
</evidence>
<proteinExistence type="inferred from homology"/>
<evidence type="ECO:0000256" key="16">
    <source>
        <dbReference type="ARBA" id="ARBA00039024"/>
    </source>
</evidence>
<feature type="compositionally biased region" description="Basic and acidic residues" evidence="19">
    <location>
        <begin position="536"/>
        <end position="546"/>
    </location>
</feature>
<dbReference type="InterPro" id="IPR039606">
    <property type="entry name" value="Phytol/farnesol_kinase"/>
</dbReference>
<dbReference type="InterPro" id="IPR002893">
    <property type="entry name" value="Znf_MYND"/>
</dbReference>
<evidence type="ECO:0000256" key="13">
    <source>
        <dbReference type="ARBA" id="ARBA00022989"/>
    </source>
</evidence>
<feature type="domain" description="MYND-type" evidence="20">
    <location>
        <begin position="446"/>
        <end position="491"/>
    </location>
</feature>
<dbReference type="EMBL" id="QPFP01000003">
    <property type="protein sequence ID" value="TEB37790.1"/>
    <property type="molecule type" value="Genomic_DNA"/>
</dbReference>
<keyword evidence="10" id="KW-0418">Kinase</keyword>
<dbReference type="Gene3D" id="6.10.140.2220">
    <property type="match status" value="1"/>
</dbReference>
<evidence type="ECO:0000313" key="22">
    <source>
        <dbReference type="Proteomes" id="UP000298030"/>
    </source>
</evidence>
<sequence>MPRFAGRKATATTPGGSSVKKDTPIRLSQLRVDILQDPGRYDLGVLDAFIAVLDPGLIQSTDVRVLVSSDWKEQSDRALHALAGIATIASHCKAKKIFPSLVESTVGRLVSAFQDIVYWMGYLLHFGYTIHSNTSGTVNFPSAYFSHSHTLRSILLLGPRLDECFQSSPSAIDLVLQLWTKQSQNGEPFADFALNAEPTSCPILRLMSHCLNSQEGLAAVADRVYSKPARVAAVFIAMTTVRSRIVYRRLTDEANDPHRRYAPPLTCLLYFGDLCEVISRLVTDKRIWDNFLRVKFVNDMTTTALTLPKHVSNPKELLLIGAQVFPAFLVHSRGALWNLEAMFSLGFFNFFMSLVGSSKAELVEPKSGSQIVAITDALLQILDVSAMWPRILKRLEAHIAETPQHMWDYVEDLPSVGLPWRRFHVTVGERLQVDATLNETIVLCDNPYCRSKSILLRTATQSKKCSGCRSFVYCSVSCQRQDWNNFHRDECKYARLEHREKKHHVELYTHRMRAFHVALMERRFNLFIARHIDRTRPEKRPEDETKTGTFSPSTDLATSQTKLYKFDASQPYSRIMCVPPGDYQWRELPVCDEPYVRRRFEEGFLQETGECDPNNGHPEGPDLAGETQGDQFVEGIFSMGDKEVMVMVKMRVHTDMAADRSKFCAASSVVRIGRRKPKDWSQHWQTL</sequence>
<dbReference type="OrthoDB" id="2923501at2759"/>
<evidence type="ECO:0000256" key="8">
    <source>
        <dbReference type="ARBA" id="ARBA00022723"/>
    </source>
</evidence>
<evidence type="ECO:0000256" key="9">
    <source>
        <dbReference type="ARBA" id="ARBA00022771"/>
    </source>
</evidence>
<keyword evidence="13" id="KW-1133">Transmembrane helix</keyword>
<comment type="pathway">
    <text evidence="15">Cofactor biosynthesis; tocopherol biosynthesis.</text>
</comment>
<evidence type="ECO:0000259" key="20">
    <source>
        <dbReference type="PROSITE" id="PS50865"/>
    </source>
</evidence>
<keyword evidence="11" id="KW-0862">Zinc</keyword>
<name>A0A4Y7TUC6_COPMI</name>
<evidence type="ECO:0000256" key="2">
    <source>
        <dbReference type="ARBA" id="ARBA00004229"/>
    </source>
</evidence>
<evidence type="ECO:0000256" key="5">
    <source>
        <dbReference type="ARBA" id="ARBA00022640"/>
    </source>
</evidence>
<organism evidence="21 22">
    <name type="scientific">Coprinellus micaceus</name>
    <name type="common">Glistening ink-cap mushroom</name>
    <name type="synonym">Coprinus micaceus</name>
    <dbReference type="NCBI Taxonomy" id="71717"/>
    <lineage>
        <taxon>Eukaryota</taxon>
        <taxon>Fungi</taxon>
        <taxon>Dikarya</taxon>
        <taxon>Basidiomycota</taxon>
        <taxon>Agaricomycotina</taxon>
        <taxon>Agaricomycetes</taxon>
        <taxon>Agaricomycetidae</taxon>
        <taxon>Agaricales</taxon>
        <taxon>Agaricineae</taxon>
        <taxon>Psathyrellaceae</taxon>
        <taxon>Coprinellus</taxon>
    </lineage>
</organism>
<evidence type="ECO:0000256" key="18">
    <source>
        <dbReference type="PROSITE-ProRule" id="PRU00134"/>
    </source>
</evidence>
<evidence type="ECO:0000256" key="3">
    <source>
        <dbReference type="ARBA" id="ARBA00010794"/>
    </source>
</evidence>
<dbReference type="GO" id="GO:0008270">
    <property type="term" value="F:zinc ion binding"/>
    <property type="evidence" value="ECO:0007669"/>
    <property type="project" value="UniProtKB-KW"/>
</dbReference>
<dbReference type="AlphaFoldDB" id="A0A4Y7TUC6"/>
<feature type="region of interest" description="Disordered" evidence="19">
    <location>
        <begin position="1"/>
        <end position="21"/>
    </location>
</feature>
<dbReference type="EC" id="2.7.1.182" evidence="16"/>
<dbReference type="GO" id="GO:0010276">
    <property type="term" value="F:phytol kinase activity"/>
    <property type="evidence" value="ECO:0007669"/>
    <property type="project" value="UniProtKB-EC"/>
</dbReference>
<feature type="region of interest" description="Disordered" evidence="19">
    <location>
        <begin position="536"/>
        <end position="555"/>
    </location>
</feature>
<comment type="similarity">
    <text evidence="3">Belongs to the polyprenol kinase family.</text>
</comment>
<evidence type="ECO:0000256" key="17">
    <source>
        <dbReference type="ARBA" id="ARBA00048889"/>
    </source>
</evidence>
<keyword evidence="12" id="KW-0809">Transit peptide</keyword>
<evidence type="ECO:0000256" key="1">
    <source>
        <dbReference type="ARBA" id="ARBA00004141"/>
    </source>
</evidence>
<keyword evidence="6" id="KW-0808">Transferase</keyword>